<dbReference type="Gene3D" id="3.30.710.10">
    <property type="entry name" value="Potassium Channel Kv1.1, Chain A"/>
    <property type="match status" value="1"/>
</dbReference>
<organism evidence="6 7">
    <name type="scientific">Tilletia horrida</name>
    <dbReference type="NCBI Taxonomy" id="155126"/>
    <lineage>
        <taxon>Eukaryota</taxon>
        <taxon>Fungi</taxon>
        <taxon>Dikarya</taxon>
        <taxon>Basidiomycota</taxon>
        <taxon>Ustilaginomycotina</taxon>
        <taxon>Exobasidiomycetes</taxon>
        <taxon>Tilletiales</taxon>
        <taxon>Tilletiaceae</taxon>
        <taxon>Tilletia</taxon>
    </lineage>
</organism>
<sequence>MSQIQFTTSDKESFTLDRDIAERSILIKQMLEDIGDTSGPIPLVSVSGPVFKKIVEYCTHHRADPPAPVDAEEEQRKRTTDISDWDSKFIQVDQEMLFEIILAANYLDIKPLLDVGCKHVANMIKGKSPEEIRKQFNITNDFTPEEEEQIKKENEWAEER</sequence>
<reference evidence="6" key="1">
    <citation type="journal article" date="2023" name="PhytoFront">
        <title>Draft Genome Resources of Seven Strains of Tilletia horrida, Causal Agent of Kernel Smut of Rice.</title>
        <authorList>
            <person name="Khanal S."/>
            <person name="Antony Babu S."/>
            <person name="Zhou X.G."/>
        </authorList>
    </citation>
    <scope>NUCLEOTIDE SEQUENCE</scope>
    <source>
        <strain evidence="6">TX6</strain>
    </source>
</reference>
<comment type="pathway">
    <text evidence="3">Protein modification; protein ubiquitination.</text>
</comment>
<dbReference type="InterPro" id="IPR011333">
    <property type="entry name" value="SKP1/BTB/POZ_sf"/>
</dbReference>
<protein>
    <recommendedName>
        <fullName evidence="3">E3 ubiquitin ligase complex SCF subunit</fullName>
    </recommendedName>
</protein>
<comment type="subunit">
    <text evidence="3">Component of the SCF (SKP1-CUL1-F-box protein) E3 ubiquitin ligase complexes.</text>
</comment>
<keyword evidence="7" id="KW-1185">Reference proteome</keyword>
<evidence type="ECO:0000313" key="7">
    <source>
        <dbReference type="Proteomes" id="UP001176517"/>
    </source>
</evidence>
<dbReference type="Proteomes" id="UP001176517">
    <property type="component" value="Unassembled WGS sequence"/>
</dbReference>
<feature type="domain" description="SKP1 component dimerisation" evidence="4">
    <location>
        <begin position="110"/>
        <end position="157"/>
    </location>
</feature>
<dbReference type="PIRSF" id="PIRSF028729">
    <property type="entry name" value="E3_ubiquit_lig_SCF_Skp"/>
    <property type="match status" value="1"/>
</dbReference>
<dbReference type="CDD" id="cd18322">
    <property type="entry name" value="BTB_POZ_SKP1"/>
    <property type="match status" value="1"/>
</dbReference>
<evidence type="ECO:0000256" key="2">
    <source>
        <dbReference type="ARBA" id="ARBA00022786"/>
    </source>
</evidence>
<feature type="domain" description="SKP1 component POZ" evidence="5">
    <location>
        <begin position="3"/>
        <end position="62"/>
    </location>
</feature>
<dbReference type="Pfam" id="PF03931">
    <property type="entry name" value="Skp1_POZ"/>
    <property type="match status" value="1"/>
</dbReference>
<comment type="function">
    <text evidence="3">Essential component of the SCF (SKP1-CUL1-F-box protein) E3 ubiquitin ligase complexes, which mediate the ubiquitination and subsequent proteasomal degradation of target proteins.</text>
</comment>
<dbReference type="AlphaFoldDB" id="A0AAN6JW42"/>
<dbReference type="InterPro" id="IPR016073">
    <property type="entry name" value="Skp1_comp_POZ"/>
</dbReference>
<comment type="similarity">
    <text evidence="1 3">Belongs to the SKP1 family.</text>
</comment>
<dbReference type="FunFam" id="3.30.710.10:FF:000026">
    <property type="entry name" value="E3 ubiquitin ligase complex SCF subunit"/>
    <property type="match status" value="1"/>
</dbReference>
<proteinExistence type="inferred from homology"/>
<dbReference type="GO" id="GO:0006511">
    <property type="term" value="P:ubiquitin-dependent protein catabolic process"/>
    <property type="evidence" value="ECO:0007669"/>
    <property type="project" value="InterPro"/>
</dbReference>
<dbReference type="Pfam" id="PF01466">
    <property type="entry name" value="Skp1"/>
    <property type="match status" value="1"/>
</dbReference>
<dbReference type="SUPFAM" id="SSF54695">
    <property type="entry name" value="POZ domain"/>
    <property type="match status" value="1"/>
</dbReference>
<evidence type="ECO:0000259" key="5">
    <source>
        <dbReference type="Pfam" id="PF03931"/>
    </source>
</evidence>
<evidence type="ECO:0000313" key="6">
    <source>
        <dbReference type="EMBL" id="KAK0546338.1"/>
    </source>
</evidence>
<dbReference type="InterPro" id="IPR001232">
    <property type="entry name" value="SKP1-like"/>
</dbReference>
<dbReference type="SMART" id="SM00512">
    <property type="entry name" value="Skp1"/>
    <property type="match status" value="1"/>
</dbReference>
<dbReference type="PANTHER" id="PTHR11165">
    <property type="entry name" value="SKP1"/>
    <property type="match status" value="1"/>
</dbReference>
<accession>A0AAN6JW42</accession>
<dbReference type="InterPro" id="IPR016072">
    <property type="entry name" value="Skp1_comp_dimer"/>
</dbReference>
<dbReference type="InterPro" id="IPR036296">
    <property type="entry name" value="SKP1-like_dim_sf"/>
</dbReference>
<evidence type="ECO:0000256" key="3">
    <source>
        <dbReference type="PIRNR" id="PIRNR028729"/>
    </source>
</evidence>
<evidence type="ECO:0000259" key="4">
    <source>
        <dbReference type="Pfam" id="PF01466"/>
    </source>
</evidence>
<dbReference type="InterPro" id="IPR016897">
    <property type="entry name" value="SKP1"/>
</dbReference>
<comment type="caution">
    <text evidence="6">The sequence shown here is derived from an EMBL/GenBank/DDBJ whole genome shotgun (WGS) entry which is preliminary data.</text>
</comment>
<gene>
    <name evidence="6" type="ORF">OC846_005311</name>
</gene>
<dbReference type="EMBL" id="JAPDMZ010000196">
    <property type="protein sequence ID" value="KAK0546338.1"/>
    <property type="molecule type" value="Genomic_DNA"/>
</dbReference>
<dbReference type="SUPFAM" id="SSF81382">
    <property type="entry name" value="Skp1 dimerisation domain-like"/>
    <property type="match status" value="1"/>
</dbReference>
<evidence type="ECO:0000256" key="1">
    <source>
        <dbReference type="ARBA" id="ARBA00009993"/>
    </source>
</evidence>
<name>A0AAN6JW42_9BASI</name>
<keyword evidence="2 3" id="KW-0833">Ubl conjugation pathway</keyword>